<accession>A0ACB7ZVA9</accession>
<evidence type="ECO:0000313" key="1">
    <source>
        <dbReference type="EMBL" id="KAH7904995.1"/>
    </source>
</evidence>
<proteinExistence type="predicted"/>
<protein>
    <submittedName>
        <fullName evidence="1">Uncharacterized protein</fullName>
    </submittedName>
</protein>
<comment type="caution">
    <text evidence="1">The sequence shown here is derived from an EMBL/GenBank/DDBJ whole genome shotgun (WGS) entry which is preliminary data.</text>
</comment>
<keyword evidence="2" id="KW-1185">Reference proteome</keyword>
<dbReference type="Proteomes" id="UP000790377">
    <property type="component" value="Unassembled WGS sequence"/>
</dbReference>
<gene>
    <name evidence="1" type="ORF">BJ138DRAFT_1118885</name>
</gene>
<dbReference type="EMBL" id="MU268302">
    <property type="protein sequence ID" value="KAH7904995.1"/>
    <property type="molecule type" value="Genomic_DNA"/>
</dbReference>
<reference evidence="1" key="1">
    <citation type="journal article" date="2021" name="New Phytol.">
        <title>Evolutionary innovations through gain and loss of genes in the ectomycorrhizal Boletales.</title>
        <authorList>
            <person name="Wu G."/>
            <person name="Miyauchi S."/>
            <person name="Morin E."/>
            <person name="Kuo A."/>
            <person name="Drula E."/>
            <person name="Varga T."/>
            <person name="Kohler A."/>
            <person name="Feng B."/>
            <person name="Cao Y."/>
            <person name="Lipzen A."/>
            <person name="Daum C."/>
            <person name="Hundley H."/>
            <person name="Pangilinan J."/>
            <person name="Johnson J."/>
            <person name="Barry K."/>
            <person name="LaButti K."/>
            <person name="Ng V."/>
            <person name="Ahrendt S."/>
            <person name="Min B."/>
            <person name="Choi I.G."/>
            <person name="Park H."/>
            <person name="Plett J.M."/>
            <person name="Magnuson J."/>
            <person name="Spatafora J.W."/>
            <person name="Nagy L.G."/>
            <person name="Henrissat B."/>
            <person name="Grigoriev I.V."/>
            <person name="Yang Z.L."/>
            <person name="Xu J."/>
            <person name="Martin F.M."/>
        </authorList>
    </citation>
    <scope>NUCLEOTIDE SEQUENCE</scope>
    <source>
        <strain evidence="1">ATCC 28755</strain>
    </source>
</reference>
<evidence type="ECO:0000313" key="2">
    <source>
        <dbReference type="Proteomes" id="UP000790377"/>
    </source>
</evidence>
<organism evidence="1 2">
    <name type="scientific">Hygrophoropsis aurantiaca</name>
    <dbReference type="NCBI Taxonomy" id="72124"/>
    <lineage>
        <taxon>Eukaryota</taxon>
        <taxon>Fungi</taxon>
        <taxon>Dikarya</taxon>
        <taxon>Basidiomycota</taxon>
        <taxon>Agaricomycotina</taxon>
        <taxon>Agaricomycetes</taxon>
        <taxon>Agaricomycetidae</taxon>
        <taxon>Boletales</taxon>
        <taxon>Coniophorineae</taxon>
        <taxon>Hygrophoropsidaceae</taxon>
        <taxon>Hygrophoropsis</taxon>
    </lineage>
</organism>
<name>A0ACB7ZVA9_9AGAM</name>
<sequence length="65" mass="7337">MGDAPIPLVTPFVRDTATSRYSMLASTVLYVYDLVTTLDKEVDLVWTRPRSFLQVLFIIVGFISP</sequence>